<name>A0A2G2YI19_CAPAN</name>
<dbReference type="InterPro" id="IPR012678">
    <property type="entry name" value="Ribosomal_uL23/eL15/eS24_sf"/>
</dbReference>
<comment type="caution">
    <text evidence="3">The sequence shown here is derived from an EMBL/GenBank/DDBJ whole genome shotgun (WGS) entry which is preliminary data.</text>
</comment>
<dbReference type="AlphaFoldDB" id="A0A2G2YI19"/>
<dbReference type="Gramene" id="PHT69394">
    <property type="protein sequence ID" value="PHT69394"/>
    <property type="gene ID" value="T459_28881"/>
</dbReference>
<keyword evidence="4" id="KW-1185">Reference proteome</keyword>
<dbReference type="GO" id="GO:0003729">
    <property type="term" value="F:mRNA binding"/>
    <property type="evidence" value="ECO:0007669"/>
    <property type="project" value="UniProtKB-ARBA"/>
</dbReference>
<dbReference type="PANTHER" id="PTHR10496">
    <property type="entry name" value="40S RIBOSOMAL PROTEIN S24"/>
    <property type="match status" value="1"/>
</dbReference>
<sequence length="75" mass="8560">MADKAVIIRTCKFMINRLLSRNQFIIYALLPGRANGSKAELKEKLVRMYELKDLNAIFVLSLAHILEVGNQQDLV</sequence>
<gene>
    <name evidence="3" type="ORF">T459_28881</name>
</gene>
<dbReference type="GO" id="GO:0022627">
    <property type="term" value="C:cytosolic small ribosomal subunit"/>
    <property type="evidence" value="ECO:0000318"/>
    <property type="project" value="GO_Central"/>
</dbReference>
<dbReference type="InterPro" id="IPR001976">
    <property type="entry name" value="Ribosomal_eS24"/>
</dbReference>
<dbReference type="EMBL" id="AYRZ02000011">
    <property type="protein sequence ID" value="PHT69394.1"/>
    <property type="molecule type" value="Genomic_DNA"/>
</dbReference>
<reference evidence="3 4" key="1">
    <citation type="journal article" date="2014" name="Nat. Genet.">
        <title>Genome sequence of the hot pepper provides insights into the evolution of pungency in Capsicum species.</title>
        <authorList>
            <person name="Kim S."/>
            <person name="Park M."/>
            <person name="Yeom S.I."/>
            <person name="Kim Y.M."/>
            <person name="Lee J.M."/>
            <person name="Lee H.A."/>
            <person name="Seo E."/>
            <person name="Choi J."/>
            <person name="Cheong K."/>
            <person name="Kim K.T."/>
            <person name="Jung K."/>
            <person name="Lee G.W."/>
            <person name="Oh S.K."/>
            <person name="Bae C."/>
            <person name="Kim S.B."/>
            <person name="Lee H.Y."/>
            <person name="Kim S.Y."/>
            <person name="Kim M.S."/>
            <person name="Kang B.C."/>
            <person name="Jo Y.D."/>
            <person name="Yang H.B."/>
            <person name="Jeong H.J."/>
            <person name="Kang W.H."/>
            <person name="Kwon J.K."/>
            <person name="Shin C."/>
            <person name="Lim J.Y."/>
            <person name="Park J.H."/>
            <person name="Huh J.H."/>
            <person name="Kim J.S."/>
            <person name="Kim B.D."/>
            <person name="Cohen O."/>
            <person name="Paran I."/>
            <person name="Suh M.C."/>
            <person name="Lee S.B."/>
            <person name="Kim Y.K."/>
            <person name="Shin Y."/>
            <person name="Noh S.J."/>
            <person name="Park J."/>
            <person name="Seo Y.S."/>
            <person name="Kwon S.Y."/>
            <person name="Kim H.A."/>
            <person name="Park J.M."/>
            <person name="Kim H.J."/>
            <person name="Choi S.B."/>
            <person name="Bosland P.W."/>
            <person name="Reeves G."/>
            <person name="Jo S.H."/>
            <person name="Lee B.W."/>
            <person name="Cho H.T."/>
            <person name="Choi H.S."/>
            <person name="Lee M.S."/>
            <person name="Yu Y."/>
            <person name="Do Choi Y."/>
            <person name="Park B.S."/>
            <person name="van Deynze A."/>
            <person name="Ashrafi H."/>
            <person name="Hill T."/>
            <person name="Kim W.T."/>
            <person name="Pai H.S."/>
            <person name="Ahn H.K."/>
            <person name="Yeam I."/>
            <person name="Giovannoni J.J."/>
            <person name="Rose J.K."/>
            <person name="Sorensen I."/>
            <person name="Lee S.J."/>
            <person name="Kim R.W."/>
            <person name="Choi I.Y."/>
            <person name="Choi B.S."/>
            <person name="Lim J.S."/>
            <person name="Lee Y.H."/>
            <person name="Choi D."/>
        </authorList>
    </citation>
    <scope>NUCLEOTIDE SEQUENCE [LARGE SCALE GENOMIC DNA]</scope>
    <source>
        <strain evidence="4">cv. CM334</strain>
    </source>
</reference>
<protein>
    <submittedName>
        <fullName evidence="3">40S ribosomal protein S24-1</fullName>
    </submittedName>
</protein>
<dbReference type="OMA" id="CKFMINR"/>
<reference evidence="3 4" key="2">
    <citation type="journal article" date="2017" name="Genome Biol.">
        <title>New reference genome sequences of hot pepper reveal the massive evolution of plant disease-resistance genes by retroduplication.</title>
        <authorList>
            <person name="Kim S."/>
            <person name="Park J."/>
            <person name="Yeom S.I."/>
            <person name="Kim Y.M."/>
            <person name="Seo E."/>
            <person name="Kim K.T."/>
            <person name="Kim M.S."/>
            <person name="Lee J.M."/>
            <person name="Cheong K."/>
            <person name="Shin H.S."/>
            <person name="Kim S.B."/>
            <person name="Han K."/>
            <person name="Lee J."/>
            <person name="Park M."/>
            <person name="Lee H.A."/>
            <person name="Lee H.Y."/>
            <person name="Lee Y."/>
            <person name="Oh S."/>
            <person name="Lee J.H."/>
            <person name="Choi E."/>
            <person name="Choi E."/>
            <person name="Lee S.E."/>
            <person name="Jeon J."/>
            <person name="Kim H."/>
            <person name="Choi G."/>
            <person name="Song H."/>
            <person name="Lee J."/>
            <person name="Lee S.C."/>
            <person name="Kwon J.K."/>
            <person name="Lee H.Y."/>
            <person name="Koo N."/>
            <person name="Hong Y."/>
            <person name="Kim R.W."/>
            <person name="Kang W.H."/>
            <person name="Huh J.H."/>
            <person name="Kang B.C."/>
            <person name="Yang T.J."/>
            <person name="Lee Y.H."/>
            <person name="Bennetzen J.L."/>
            <person name="Choi D."/>
        </authorList>
    </citation>
    <scope>NUCLEOTIDE SEQUENCE [LARGE SCALE GENOMIC DNA]</scope>
    <source>
        <strain evidence="4">cv. CM334</strain>
    </source>
</reference>
<dbReference type="GO" id="GO:0006412">
    <property type="term" value="P:translation"/>
    <property type="evidence" value="ECO:0007669"/>
    <property type="project" value="InterPro"/>
</dbReference>
<dbReference type="Gene3D" id="3.30.70.3370">
    <property type="match status" value="1"/>
</dbReference>
<dbReference type="STRING" id="4072.A0A2G2YI19"/>
<evidence type="ECO:0000256" key="1">
    <source>
        <dbReference type="ARBA" id="ARBA00022980"/>
    </source>
</evidence>
<dbReference type="GO" id="GO:0003735">
    <property type="term" value="F:structural constituent of ribosome"/>
    <property type="evidence" value="ECO:0000318"/>
    <property type="project" value="GO_Central"/>
</dbReference>
<keyword evidence="2" id="KW-0687">Ribonucleoprotein</keyword>
<dbReference type="InterPro" id="IPR053709">
    <property type="entry name" value="eRP_eS24_sf"/>
</dbReference>
<dbReference type="SUPFAM" id="SSF54189">
    <property type="entry name" value="Ribosomal proteins S24e, L23 and L15e"/>
    <property type="match status" value="1"/>
</dbReference>
<evidence type="ECO:0000313" key="3">
    <source>
        <dbReference type="EMBL" id="PHT69394.1"/>
    </source>
</evidence>
<evidence type="ECO:0000256" key="2">
    <source>
        <dbReference type="ARBA" id="ARBA00023274"/>
    </source>
</evidence>
<keyword evidence="1 3" id="KW-0689">Ribosomal protein</keyword>
<proteinExistence type="predicted"/>
<accession>A0A2G2YI19</accession>
<dbReference type="Proteomes" id="UP000222542">
    <property type="component" value="Unassembled WGS sequence"/>
</dbReference>
<organism evidence="3 4">
    <name type="scientific">Capsicum annuum</name>
    <name type="common">Capsicum pepper</name>
    <dbReference type="NCBI Taxonomy" id="4072"/>
    <lineage>
        <taxon>Eukaryota</taxon>
        <taxon>Viridiplantae</taxon>
        <taxon>Streptophyta</taxon>
        <taxon>Embryophyta</taxon>
        <taxon>Tracheophyta</taxon>
        <taxon>Spermatophyta</taxon>
        <taxon>Magnoliopsida</taxon>
        <taxon>eudicotyledons</taxon>
        <taxon>Gunneridae</taxon>
        <taxon>Pentapetalae</taxon>
        <taxon>asterids</taxon>
        <taxon>lamiids</taxon>
        <taxon>Solanales</taxon>
        <taxon>Solanaceae</taxon>
        <taxon>Solanoideae</taxon>
        <taxon>Capsiceae</taxon>
        <taxon>Capsicum</taxon>
    </lineage>
</organism>
<dbReference type="Pfam" id="PF01282">
    <property type="entry name" value="Ribosomal_S24e"/>
    <property type="match status" value="1"/>
</dbReference>
<evidence type="ECO:0000313" key="4">
    <source>
        <dbReference type="Proteomes" id="UP000222542"/>
    </source>
</evidence>